<dbReference type="CDD" id="cd05009">
    <property type="entry name" value="SIS_GlmS_GlmD_2"/>
    <property type="match status" value="1"/>
</dbReference>
<dbReference type="AlphaFoldDB" id="A0A939HJ41"/>
<accession>A0A939HJ41</accession>
<dbReference type="PANTHER" id="PTHR10937:SF8">
    <property type="entry name" value="AMINOTRANSFERASE-RELATED"/>
    <property type="match status" value="1"/>
</dbReference>
<feature type="domain" description="SIS" evidence="2">
    <location>
        <begin position="42"/>
        <end position="184"/>
    </location>
</feature>
<protein>
    <submittedName>
        <fullName evidence="3">SIS domain-containing protein</fullName>
    </submittedName>
</protein>
<dbReference type="RefSeq" id="WP_207617295.1">
    <property type="nucleotide sequence ID" value="NZ_JAFNLL010000045.1"/>
</dbReference>
<dbReference type="Pfam" id="PF01380">
    <property type="entry name" value="SIS"/>
    <property type="match status" value="2"/>
</dbReference>
<sequence length="354" mass="36680">MTVISPSPTLALPGTRMASEISEQPLVLARVLEEGLEAFRGMAAIIRKAKPRFVLLAARGTSDHAALYAKYLIEISLGLPVGLASPSTLTAYGATPALDGVLWLAVSQSGGSPDLVESTAAARRCGALTVALTNSPGSNLAQAAEHHLDILAGSETAVAATKSYTAQLLALWLLIDAWRGGTGTQAAGLQAWAASVLDDDAVLDLAGRYRFAERIITTGRGYSYPTAREGALKLMETSYLPAQAFSGADLLHGPFAMIDAQHPVIAVVPEGIGGDAMRPVLERLSGRGAHVCIVGDPAAAAPGGLVIPLPGGVPEELSPILQILPLQRLALALSVARGNDPDAPRGLLKVTETW</sequence>
<dbReference type="InterPro" id="IPR001347">
    <property type="entry name" value="SIS_dom"/>
</dbReference>
<dbReference type="PANTHER" id="PTHR10937">
    <property type="entry name" value="GLUCOSAMINE--FRUCTOSE-6-PHOSPHATE AMINOTRANSFERASE, ISOMERIZING"/>
    <property type="match status" value="1"/>
</dbReference>
<dbReference type="Gene3D" id="3.40.50.10490">
    <property type="entry name" value="Glucose-6-phosphate isomerase like protein, domain 1"/>
    <property type="match status" value="2"/>
</dbReference>
<dbReference type="EMBL" id="JAFNLL010000045">
    <property type="protein sequence ID" value="MBO1269440.1"/>
    <property type="molecule type" value="Genomic_DNA"/>
</dbReference>
<dbReference type="InterPro" id="IPR046348">
    <property type="entry name" value="SIS_dom_sf"/>
</dbReference>
<keyword evidence="4" id="KW-1185">Reference proteome</keyword>
<evidence type="ECO:0000259" key="2">
    <source>
        <dbReference type="PROSITE" id="PS51464"/>
    </source>
</evidence>
<dbReference type="GO" id="GO:0097367">
    <property type="term" value="F:carbohydrate derivative binding"/>
    <property type="evidence" value="ECO:0007669"/>
    <property type="project" value="InterPro"/>
</dbReference>
<dbReference type="PROSITE" id="PS51464">
    <property type="entry name" value="SIS"/>
    <property type="match status" value="2"/>
</dbReference>
<dbReference type="SUPFAM" id="SSF53697">
    <property type="entry name" value="SIS domain"/>
    <property type="match status" value="1"/>
</dbReference>
<keyword evidence="1" id="KW-0677">Repeat</keyword>
<organism evidence="3 4">
    <name type="scientific">Arthrobacter cavernae</name>
    <dbReference type="NCBI Taxonomy" id="2817681"/>
    <lineage>
        <taxon>Bacteria</taxon>
        <taxon>Bacillati</taxon>
        <taxon>Actinomycetota</taxon>
        <taxon>Actinomycetes</taxon>
        <taxon>Micrococcales</taxon>
        <taxon>Micrococcaceae</taxon>
        <taxon>Arthrobacter</taxon>
    </lineage>
</organism>
<proteinExistence type="predicted"/>
<evidence type="ECO:0000256" key="1">
    <source>
        <dbReference type="ARBA" id="ARBA00022737"/>
    </source>
</evidence>
<dbReference type="InterPro" id="IPR035466">
    <property type="entry name" value="GlmS/AgaS_SIS"/>
</dbReference>
<evidence type="ECO:0000313" key="3">
    <source>
        <dbReference type="EMBL" id="MBO1269440.1"/>
    </source>
</evidence>
<evidence type="ECO:0000313" key="4">
    <source>
        <dbReference type="Proteomes" id="UP000664164"/>
    </source>
</evidence>
<feature type="domain" description="SIS" evidence="2">
    <location>
        <begin position="205"/>
        <end position="344"/>
    </location>
</feature>
<dbReference type="Proteomes" id="UP000664164">
    <property type="component" value="Unassembled WGS sequence"/>
</dbReference>
<gene>
    <name evidence="3" type="ORF">J1902_15940</name>
</gene>
<dbReference type="InterPro" id="IPR035490">
    <property type="entry name" value="GlmS/FrlB_SIS"/>
</dbReference>
<reference evidence="3" key="1">
    <citation type="submission" date="2021-03" db="EMBL/GenBank/DDBJ databases">
        <title>A new species, PO-11, isolated from a karst cave deposit.</title>
        <authorList>
            <person name="Zhaoxiaoyong W."/>
        </authorList>
    </citation>
    <scope>NUCLEOTIDE SEQUENCE</scope>
    <source>
        <strain evidence="3">PO-11</strain>
    </source>
</reference>
<dbReference type="GO" id="GO:1901135">
    <property type="term" value="P:carbohydrate derivative metabolic process"/>
    <property type="evidence" value="ECO:0007669"/>
    <property type="project" value="InterPro"/>
</dbReference>
<dbReference type="CDD" id="cd05008">
    <property type="entry name" value="SIS_GlmS_GlmD_1"/>
    <property type="match status" value="1"/>
</dbReference>
<comment type="caution">
    <text evidence="3">The sequence shown here is derived from an EMBL/GenBank/DDBJ whole genome shotgun (WGS) entry which is preliminary data.</text>
</comment>
<name>A0A939HJ41_9MICC</name>